<evidence type="ECO:0000313" key="1">
    <source>
        <dbReference type="Proteomes" id="UP000887580"/>
    </source>
</evidence>
<organism evidence="1 2">
    <name type="scientific">Panagrolaimus sp. PS1159</name>
    <dbReference type="NCBI Taxonomy" id="55785"/>
    <lineage>
        <taxon>Eukaryota</taxon>
        <taxon>Metazoa</taxon>
        <taxon>Ecdysozoa</taxon>
        <taxon>Nematoda</taxon>
        <taxon>Chromadorea</taxon>
        <taxon>Rhabditida</taxon>
        <taxon>Tylenchina</taxon>
        <taxon>Panagrolaimomorpha</taxon>
        <taxon>Panagrolaimoidea</taxon>
        <taxon>Panagrolaimidae</taxon>
        <taxon>Panagrolaimus</taxon>
    </lineage>
</organism>
<accession>A0AC35FDC5</accession>
<name>A0AC35FDC5_9BILA</name>
<evidence type="ECO:0000313" key="2">
    <source>
        <dbReference type="WBParaSite" id="PS1159_v2.g16445.t1"/>
    </source>
</evidence>
<sequence length="272" mass="31798">MDKSLEWLKLNNNEAAEIIIDIAAYEKSVEAVASDLFGGKNKKHIKNGIFESIKNEKQICTSKLIIQNPFEFPRQQRPTTESETAHDCSQISISQKTNNESMLKNVTPKVNIGTRLFAKMKDKNDYALGEIRSIKRYPPSYLYYVHFIGYNRRYDEWLNEESLDLKRIIKQSSSGESFDQDTLNELEDEKDRRNIESICLNGLKIYEKDNLAFFEIDGTHEDVYAMNLCLLSKLFLDHKELYYDAKIFYFYILCEKSEEGTYNIVGYFSKDK</sequence>
<dbReference type="WBParaSite" id="PS1159_v2.g16445.t1">
    <property type="protein sequence ID" value="PS1159_v2.g16445.t1"/>
    <property type="gene ID" value="PS1159_v2.g16445"/>
</dbReference>
<protein>
    <submittedName>
        <fullName evidence="2">Histone acetyltransferase</fullName>
    </submittedName>
</protein>
<reference evidence="2" key="1">
    <citation type="submission" date="2022-11" db="UniProtKB">
        <authorList>
            <consortium name="WormBaseParasite"/>
        </authorList>
    </citation>
    <scope>IDENTIFICATION</scope>
</reference>
<dbReference type="Proteomes" id="UP000887580">
    <property type="component" value="Unplaced"/>
</dbReference>
<proteinExistence type="predicted"/>